<evidence type="ECO:0000313" key="2">
    <source>
        <dbReference type="EMBL" id="VDD96633.1"/>
    </source>
</evidence>
<dbReference type="Proteomes" id="UP000274131">
    <property type="component" value="Unassembled WGS sequence"/>
</dbReference>
<reference evidence="2 3" key="2">
    <citation type="submission" date="2018-10" db="EMBL/GenBank/DDBJ databases">
        <authorList>
            <consortium name="Pathogen Informatics"/>
        </authorList>
    </citation>
    <scope>NUCLEOTIDE SEQUENCE [LARGE SCALE GENOMIC DNA]</scope>
</reference>
<organism evidence="4">
    <name type="scientific">Enterobius vermicularis</name>
    <name type="common">Human pinworm</name>
    <dbReference type="NCBI Taxonomy" id="51028"/>
    <lineage>
        <taxon>Eukaryota</taxon>
        <taxon>Metazoa</taxon>
        <taxon>Ecdysozoa</taxon>
        <taxon>Nematoda</taxon>
        <taxon>Chromadorea</taxon>
        <taxon>Rhabditida</taxon>
        <taxon>Spirurina</taxon>
        <taxon>Oxyuridomorpha</taxon>
        <taxon>Oxyuroidea</taxon>
        <taxon>Oxyuridae</taxon>
        <taxon>Enterobius</taxon>
    </lineage>
</organism>
<reference evidence="4" key="1">
    <citation type="submission" date="2017-02" db="UniProtKB">
        <authorList>
            <consortium name="WormBaseParasite"/>
        </authorList>
    </citation>
    <scope>IDENTIFICATION</scope>
</reference>
<name>A0A0N4VMI8_ENTVE</name>
<feature type="region of interest" description="Disordered" evidence="1">
    <location>
        <begin position="62"/>
        <end position="82"/>
    </location>
</feature>
<dbReference type="AlphaFoldDB" id="A0A0N4VMI8"/>
<dbReference type="WBParaSite" id="EVEC_0001214601-mRNA-1">
    <property type="protein sequence ID" value="EVEC_0001214601-mRNA-1"/>
    <property type="gene ID" value="EVEC_0001214601"/>
</dbReference>
<accession>A0A0N4VMI8</accession>
<evidence type="ECO:0000256" key="1">
    <source>
        <dbReference type="SAM" id="MobiDB-lite"/>
    </source>
</evidence>
<protein>
    <submittedName>
        <fullName evidence="2 4">Uncharacterized protein</fullName>
    </submittedName>
</protein>
<evidence type="ECO:0000313" key="3">
    <source>
        <dbReference type="Proteomes" id="UP000274131"/>
    </source>
</evidence>
<proteinExistence type="predicted"/>
<keyword evidence="3" id="KW-1185">Reference proteome</keyword>
<gene>
    <name evidence="2" type="ORF">EVEC_LOCUS11384</name>
</gene>
<sequence>MEIVEFTVEMIYFMCCRKTRDIIRRRRQRNQVVRLHLRKHFVETSSMFSKQVEPSTTMDTLDNIEDSELSENNSTRQYLPYE</sequence>
<feature type="compositionally biased region" description="Polar residues" evidence="1">
    <location>
        <begin position="70"/>
        <end position="82"/>
    </location>
</feature>
<dbReference type="EMBL" id="UXUI01011959">
    <property type="protein sequence ID" value="VDD96633.1"/>
    <property type="molecule type" value="Genomic_DNA"/>
</dbReference>
<evidence type="ECO:0000313" key="4">
    <source>
        <dbReference type="WBParaSite" id="EVEC_0001214601-mRNA-1"/>
    </source>
</evidence>